<dbReference type="KEGG" id="eta:ETA_12170"/>
<keyword evidence="1" id="KW-0812">Transmembrane</keyword>
<evidence type="ECO:0000313" key="2">
    <source>
        <dbReference type="EMBL" id="CAO96263.1"/>
    </source>
</evidence>
<organism evidence="2 3">
    <name type="scientific">Erwinia tasmaniensis (strain DSM 17950 / CFBP 7177 / CIP 109463 / NCPPB 4357 / Et1/99)</name>
    <dbReference type="NCBI Taxonomy" id="465817"/>
    <lineage>
        <taxon>Bacteria</taxon>
        <taxon>Pseudomonadati</taxon>
        <taxon>Pseudomonadota</taxon>
        <taxon>Gammaproteobacteria</taxon>
        <taxon>Enterobacterales</taxon>
        <taxon>Erwiniaceae</taxon>
        <taxon>Erwinia</taxon>
    </lineage>
</organism>
<evidence type="ECO:0000256" key="1">
    <source>
        <dbReference type="SAM" id="Phobius"/>
    </source>
</evidence>
<reference evidence="2 3" key="1">
    <citation type="journal article" date="2008" name="Environ. Microbiol.">
        <title>The genome of Erwinia tasmaniensis strain Et1/99, a non-pathogenic bacterium in the genus Erwinia.</title>
        <authorList>
            <person name="Kube M."/>
            <person name="Migdoll A.M."/>
            <person name="Mueller I."/>
            <person name="Kuhl H."/>
            <person name="Beck A."/>
            <person name="Reinhardt R."/>
            <person name="Geider K."/>
        </authorList>
    </citation>
    <scope>NUCLEOTIDE SEQUENCE [LARGE SCALE GENOMIC DNA]</scope>
    <source>
        <strain evidence="3">DSM 17950 / CFBP 7177 / CIP 109463 / NCPPB 4357 / Et1/99</strain>
    </source>
</reference>
<protein>
    <recommendedName>
        <fullName evidence="4">DUF4105 domain-containing protein</fullName>
    </recommendedName>
</protein>
<feature type="transmembrane region" description="Helical" evidence="1">
    <location>
        <begin position="95"/>
        <end position="112"/>
    </location>
</feature>
<keyword evidence="1" id="KW-1133">Transmembrane helix</keyword>
<dbReference type="HOGENOM" id="CLU_031762_0_0_6"/>
<keyword evidence="3" id="KW-1185">Reference proteome</keyword>
<dbReference type="eggNOG" id="COG3247">
    <property type="taxonomic scope" value="Bacteria"/>
</dbReference>
<dbReference type="Proteomes" id="UP000001726">
    <property type="component" value="Chromosome"/>
</dbReference>
<dbReference type="STRING" id="465817.ETA_12170"/>
<feature type="transmembrane region" description="Helical" evidence="1">
    <location>
        <begin position="35"/>
        <end position="54"/>
    </location>
</feature>
<gene>
    <name evidence="2" type="ordered locus">ETA_12170</name>
</gene>
<feature type="transmembrane region" description="Helical" evidence="1">
    <location>
        <begin position="118"/>
        <end position="137"/>
    </location>
</feature>
<feature type="transmembrane region" description="Helical" evidence="1">
    <location>
        <begin position="149"/>
        <end position="167"/>
    </location>
</feature>
<dbReference type="EMBL" id="CU468135">
    <property type="protein sequence ID" value="CAO96263.1"/>
    <property type="molecule type" value="Genomic_DNA"/>
</dbReference>
<accession>B2VIN8</accession>
<evidence type="ECO:0000313" key="3">
    <source>
        <dbReference type="Proteomes" id="UP000001726"/>
    </source>
</evidence>
<proteinExistence type="predicted"/>
<feature type="transmembrane region" description="Helical" evidence="1">
    <location>
        <begin position="66"/>
        <end position="88"/>
    </location>
</feature>
<sequence>MRRRLNDFNALRCWRIPLLRLLLLLVGAQELKSRWVLLVVLSLAWTSAGAAMLMDIASDGTLTLPLYILTCVLLIEGVVELLTALIAPRPLSRMNLARSGFFIAIALLVFGYSGDNNLLSLIFAAALLLDGLFRIISTCLIRCRLYGKKVTFGLLQLLLSLLIFCNWPYHHHIVIAGCFAAMMMNSGLSLFKFALQVWRLPANTSVTTLPLFTSRGLRRPHGTAYVHPPFPHAEPEVAMQVLVWTPVGSATVKERRIVVDRYLAAIDVERNISTGHTALELPDRLYISHYPLEDIDRDFSQFRLMVRAGEEYDVAGRFLDSLKQEIDEWCAPDRRLALHHYNAEALRNYWQTYSSDTRYNLTSRNCSTTVIQVLDVAIEGALSAHGVGVFGLLINPNFWLLWLVRSRAEGMTWTPGLLMDYVCLLQKVLQPAPCRSWHKRMNNALAQRRHSLMELHLNRKGVRPRRSLL</sequence>
<dbReference type="AlphaFoldDB" id="B2VIN8"/>
<name>B2VIN8_ERWT9</name>
<keyword evidence="1" id="KW-0472">Membrane</keyword>
<evidence type="ECO:0008006" key="4">
    <source>
        <dbReference type="Google" id="ProtNLM"/>
    </source>
</evidence>